<dbReference type="PANTHER" id="PTHR10000:SF8">
    <property type="entry name" value="HAD SUPERFAMILY HYDROLASE-LIKE, TYPE 3"/>
    <property type="match status" value="1"/>
</dbReference>
<dbReference type="InterPro" id="IPR023214">
    <property type="entry name" value="HAD_sf"/>
</dbReference>
<organism evidence="1 2">
    <name type="scientific">Candidatus Ornithomonoglobus intestinigallinarum</name>
    <dbReference type="NCBI Taxonomy" id="2840894"/>
    <lineage>
        <taxon>Bacteria</taxon>
        <taxon>Bacillati</taxon>
        <taxon>Bacillota</taxon>
        <taxon>Clostridia</taxon>
        <taxon>Candidatus Ornithomonoglobus</taxon>
    </lineage>
</organism>
<dbReference type="GO" id="GO:0005829">
    <property type="term" value="C:cytosol"/>
    <property type="evidence" value="ECO:0007669"/>
    <property type="project" value="TreeGrafter"/>
</dbReference>
<dbReference type="CDD" id="cd07516">
    <property type="entry name" value="HAD_Pase"/>
    <property type="match status" value="1"/>
</dbReference>
<comment type="caution">
    <text evidence="1">The sequence shown here is derived from an EMBL/GenBank/DDBJ whole genome shotgun (WGS) entry which is preliminary data.</text>
</comment>
<dbReference type="NCBIfam" id="TIGR01484">
    <property type="entry name" value="HAD-SF-IIB"/>
    <property type="match status" value="1"/>
</dbReference>
<gene>
    <name evidence="1" type="ORF">IAA60_06060</name>
</gene>
<dbReference type="PANTHER" id="PTHR10000">
    <property type="entry name" value="PHOSPHOSERINE PHOSPHATASE"/>
    <property type="match status" value="1"/>
</dbReference>
<dbReference type="Gene3D" id="3.30.1240.10">
    <property type="match status" value="1"/>
</dbReference>
<dbReference type="InterPro" id="IPR000150">
    <property type="entry name" value="Cof"/>
</dbReference>
<proteinExistence type="predicted"/>
<dbReference type="Pfam" id="PF08282">
    <property type="entry name" value="Hydrolase_3"/>
    <property type="match status" value="1"/>
</dbReference>
<dbReference type="EMBL" id="DVLU01000061">
    <property type="protein sequence ID" value="HIT85454.1"/>
    <property type="molecule type" value="Genomic_DNA"/>
</dbReference>
<dbReference type="SUPFAM" id="SSF56784">
    <property type="entry name" value="HAD-like"/>
    <property type="match status" value="1"/>
</dbReference>
<dbReference type="AlphaFoldDB" id="A0A9D1KQ30"/>
<dbReference type="Gene3D" id="3.40.50.1000">
    <property type="entry name" value="HAD superfamily/HAD-like"/>
    <property type="match status" value="1"/>
</dbReference>
<accession>A0A9D1KQ30</accession>
<dbReference type="GO" id="GO:0016791">
    <property type="term" value="F:phosphatase activity"/>
    <property type="evidence" value="ECO:0007669"/>
    <property type="project" value="TreeGrafter"/>
</dbReference>
<reference evidence="1" key="2">
    <citation type="journal article" date="2021" name="PeerJ">
        <title>Extensive microbial diversity within the chicken gut microbiome revealed by metagenomics and culture.</title>
        <authorList>
            <person name="Gilroy R."/>
            <person name="Ravi A."/>
            <person name="Getino M."/>
            <person name="Pursley I."/>
            <person name="Horton D.L."/>
            <person name="Alikhan N.F."/>
            <person name="Baker D."/>
            <person name="Gharbi K."/>
            <person name="Hall N."/>
            <person name="Watson M."/>
            <person name="Adriaenssens E.M."/>
            <person name="Foster-Nyarko E."/>
            <person name="Jarju S."/>
            <person name="Secka A."/>
            <person name="Antonio M."/>
            <person name="Oren A."/>
            <person name="Chaudhuri R.R."/>
            <person name="La Ragione R."/>
            <person name="Hildebrand F."/>
            <person name="Pallen M.J."/>
        </authorList>
    </citation>
    <scope>NUCLEOTIDE SEQUENCE</scope>
    <source>
        <strain evidence="1">CHK181-108</strain>
    </source>
</reference>
<dbReference type="InterPro" id="IPR006379">
    <property type="entry name" value="HAD-SF_hydro_IIB"/>
</dbReference>
<dbReference type="InterPro" id="IPR036412">
    <property type="entry name" value="HAD-like_sf"/>
</dbReference>
<dbReference type="Proteomes" id="UP000824165">
    <property type="component" value="Unassembled WGS sequence"/>
</dbReference>
<evidence type="ECO:0000313" key="2">
    <source>
        <dbReference type="Proteomes" id="UP000824165"/>
    </source>
</evidence>
<evidence type="ECO:0000313" key="1">
    <source>
        <dbReference type="EMBL" id="HIT85454.1"/>
    </source>
</evidence>
<dbReference type="GO" id="GO:0000287">
    <property type="term" value="F:magnesium ion binding"/>
    <property type="evidence" value="ECO:0007669"/>
    <property type="project" value="TreeGrafter"/>
</dbReference>
<dbReference type="NCBIfam" id="TIGR00099">
    <property type="entry name" value="Cof-subfamily"/>
    <property type="match status" value="1"/>
</dbReference>
<reference evidence="1" key="1">
    <citation type="submission" date="2020-10" db="EMBL/GenBank/DDBJ databases">
        <authorList>
            <person name="Gilroy R."/>
        </authorList>
    </citation>
    <scope>NUCLEOTIDE SEQUENCE</scope>
    <source>
        <strain evidence="1">CHK181-108</strain>
    </source>
</reference>
<name>A0A9D1KQ30_9FIRM</name>
<sequence length="267" mass="29976">MKKFEGCLFVSDMDATLLTSDHQISDKNRRAIEYFISEGGRFTVATGRMVDAVGAYLGRLPINAPAVLHNGAKLYDFSSNSVIFEKFIEEDRKPAVKRVYSDMPELGLEIYSDEIIYVYKPCSETKRFLTRSYKVVYNMPDEVWDRPWTKLLLIGDTKEILDKYEPIYRRDYDSGLCVRSGPLYLDIVAGGVSKGKGTKRAAEITGCNKIFAIGDSENDVDMLRCADISFAVENAVPDVKRAAMYGAPHHNGDAVAYAIEKLNKMFG</sequence>
<protein>
    <submittedName>
        <fullName evidence="1">HAD family phosphatase</fullName>
    </submittedName>
</protein>